<keyword evidence="4" id="KW-1185">Reference proteome</keyword>
<protein>
    <recommendedName>
        <fullName evidence="2">Rhodanese domain-containing protein</fullName>
    </recommendedName>
</protein>
<sequence>MANLASACAPSPLQCATYRRNQMQKCVRAQPVLRAARPRIVRVSAAISEAAEKVAVNILLGAVGVQWVGMGALVVAAPFLRGGKKEPMDWKDIYEELSQQKMNTIDSQKARDLLKWRGATLVDVRAADQQERNSVAEAESFPLYRPIQGSDLASNAKRAAFGWVGTYGNEFNDDWVDDMKQAFPNKGKPLILMCASGGSMEAKPGAATGFQSRSLKAVYYLKKAGYKNVYHLEGGSTQWAK</sequence>
<dbReference type="PANTHER" id="PTHR44920">
    <property type="entry name" value="RHODANESE-LIKE DOMAIN-CONTAINING PROTEIN 14, CHLOROPLASTIC-RELATED"/>
    <property type="match status" value="1"/>
</dbReference>
<keyword evidence="1" id="KW-1133">Transmembrane helix</keyword>
<evidence type="ECO:0000256" key="1">
    <source>
        <dbReference type="SAM" id="Phobius"/>
    </source>
</evidence>
<dbReference type="EMBL" id="LGRX02001256">
    <property type="protein sequence ID" value="KAK3286481.1"/>
    <property type="molecule type" value="Genomic_DNA"/>
</dbReference>
<dbReference type="SMART" id="SM00450">
    <property type="entry name" value="RHOD"/>
    <property type="match status" value="1"/>
</dbReference>
<dbReference type="AlphaFoldDB" id="A0AAE0GYL5"/>
<feature type="transmembrane region" description="Helical" evidence="1">
    <location>
        <begin position="58"/>
        <end position="80"/>
    </location>
</feature>
<dbReference type="CDD" id="cd00158">
    <property type="entry name" value="RHOD"/>
    <property type="match status" value="1"/>
</dbReference>
<dbReference type="Proteomes" id="UP001190700">
    <property type="component" value="Unassembled WGS sequence"/>
</dbReference>
<keyword evidence="1" id="KW-0472">Membrane</keyword>
<dbReference type="InterPro" id="IPR001763">
    <property type="entry name" value="Rhodanese-like_dom"/>
</dbReference>
<name>A0AAE0GYL5_9CHLO</name>
<proteinExistence type="predicted"/>
<keyword evidence="1" id="KW-0812">Transmembrane</keyword>
<dbReference type="InterPro" id="IPR036873">
    <property type="entry name" value="Rhodanese-like_dom_sf"/>
</dbReference>
<dbReference type="Gene3D" id="3.40.250.10">
    <property type="entry name" value="Rhodanese-like domain"/>
    <property type="match status" value="1"/>
</dbReference>
<comment type="caution">
    <text evidence="3">The sequence shown here is derived from an EMBL/GenBank/DDBJ whole genome shotgun (WGS) entry which is preliminary data.</text>
</comment>
<dbReference type="Pfam" id="PF00581">
    <property type="entry name" value="Rhodanese"/>
    <property type="match status" value="1"/>
</dbReference>
<dbReference type="SUPFAM" id="SSF52821">
    <property type="entry name" value="Rhodanese/Cell cycle control phosphatase"/>
    <property type="match status" value="1"/>
</dbReference>
<evidence type="ECO:0000259" key="2">
    <source>
        <dbReference type="PROSITE" id="PS50206"/>
    </source>
</evidence>
<dbReference type="PANTHER" id="PTHR44920:SF2">
    <property type="entry name" value="RHODANESE DOMAIN-CONTAINING PROTEIN"/>
    <property type="match status" value="1"/>
</dbReference>
<accession>A0AAE0GYL5</accession>
<dbReference type="InterPro" id="IPR043186">
    <property type="entry name" value="Str14"/>
</dbReference>
<evidence type="ECO:0000313" key="4">
    <source>
        <dbReference type="Proteomes" id="UP001190700"/>
    </source>
</evidence>
<organism evidence="3 4">
    <name type="scientific">Cymbomonas tetramitiformis</name>
    <dbReference type="NCBI Taxonomy" id="36881"/>
    <lineage>
        <taxon>Eukaryota</taxon>
        <taxon>Viridiplantae</taxon>
        <taxon>Chlorophyta</taxon>
        <taxon>Pyramimonadophyceae</taxon>
        <taxon>Pyramimonadales</taxon>
        <taxon>Pyramimonadaceae</taxon>
        <taxon>Cymbomonas</taxon>
    </lineage>
</organism>
<reference evidence="3 4" key="1">
    <citation type="journal article" date="2015" name="Genome Biol. Evol.">
        <title>Comparative Genomics of a Bacterivorous Green Alga Reveals Evolutionary Causalities and Consequences of Phago-Mixotrophic Mode of Nutrition.</title>
        <authorList>
            <person name="Burns J.A."/>
            <person name="Paasch A."/>
            <person name="Narechania A."/>
            <person name="Kim E."/>
        </authorList>
    </citation>
    <scope>NUCLEOTIDE SEQUENCE [LARGE SCALE GENOMIC DNA]</scope>
    <source>
        <strain evidence="3 4">PLY_AMNH</strain>
    </source>
</reference>
<dbReference type="GO" id="GO:0009507">
    <property type="term" value="C:chloroplast"/>
    <property type="evidence" value="ECO:0007669"/>
    <property type="project" value="TreeGrafter"/>
</dbReference>
<gene>
    <name evidence="3" type="ORF">CYMTET_5983</name>
</gene>
<evidence type="ECO:0000313" key="3">
    <source>
        <dbReference type="EMBL" id="KAK3286481.1"/>
    </source>
</evidence>
<feature type="domain" description="Rhodanese" evidence="2">
    <location>
        <begin position="115"/>
        <end position="241"/>
    </location>
</feature>
<dbReference type="PROSITE" id="PS50206">
    <property type="entry name" value="RHODANESE_3"/>
    <property type="match status" value="1"/>
</dbReference>